<evidence type="ECO:0000256" key="1">
    <source>
        <dbReference type="SAM" id="MobiDB-lite"/>
    </source>
</evidence>
<dbReference type="PANTHER" id="PTHR43201">
    <property type="entry name" value="ACYL-COA SYNTHETASE"/>
    <property type="match status" value="1"/>
</dbReference>
<dbReference type="PROSITE" id="PS00455">
    <property type="entry name" value="AMP_BINDING"/>
    <property type="match status" value="1"/>
</dbReference>
<evidence type="ECO:0000313" key="5">
    <source>
        <dbReference type="Proteomes" id="UP001558353"/>
    </source>
</evidence>
<sequence>MNAHDTVTHRLDLLPMWPGLRALEAVPTLAHALDGKVSLLPVPADDPARAELLARTQRAGDPIDADVAIVACTSGSTGTPKGAMLTAANLRASIDATHARLGGPGQWLLATPPSHIAGLQVLLRTLRAGEVPVAMELSDGFRPSSLADAIAAMSGRRRYTSIVPLQLGRILGNAEATAALASLDGVLVGGQATSPELLRRARAAGVTALTSYGSSETSGGTVYDGRPLDGADISIADGDGDGYGDGYGDGTEGCSGGRGKDRSEESPRGATPGGGTPGKAGPGRIVVSGPMVSRGYRNVDDPDLADGVFRTSDAGSFDHSGGTADSSDSSDPGGPGGGPVLRVLGRMDDVIISGGLKFLPGPIEDALTSLGDVAAAAVVGVPHPELGHAVVAAVTLHDADSPSPGATPPDPSAADTGAIEEHLRARLAPVLDKHQVPRAVFVVKQLPTLPSGKLDRTGLAATLAARWGMMSE</sequence>
<feature type="domain" description="AMP-binding enzyme C-terminal" evidence="3">
    <location>
        <begin position="363"/>
        <end position="453"/>
    </location>
</feature>
<dbReference type="InterPro" id="IPR025110">
    <property type="entry name" value="AMP-bd_C"/>
</dbReference>
<accession>A0ABV3USX3</accession>
<dbReference type="Pfam" id="PF13193">
    <property type="entry name" value="AMP-binding_C"/>
    <property type="match status" value="1"/>
</dbReference>
<proteinExistence type="predicted"/>
<feature type="domain" description="AMP-dependent synthetase/ligase" evidence="2">
    <location>
        <begin position="57"/>
        <end position="296"/>
    </location>
</feature>
<dbReference type="Proteomes" id="UP001558353">
    <property type="component" value="Unassembled WGS sequence"/>
</dbReference>
<feature type="compositionally biased region" description="Gly residues" evidence="1">
    <location>
        <begin position="241"/>
        <end position="257"/>
    </location>
</feature>
<evidence type="ECO:0000313" key="4">
    <source>
        <dbReference type="EMBL" id="MEX3527912.1"/>
    </source>
</evidence>
<gene>
    <name evidence="4" type="ORF">VVR64_02345</name>
</gene>
<dbReference type="InterPro" id="IPR042099">
    <property type="entry name" value="ANL_N_sf"/>
</dbReference>
<feature type="compositionally biased region" description="Gly residues" evidence="1">
    <location>
        <begin position="271"/>
        <end position="281"/>
    </location>
</feature>
<dbReference type="Pfam" id="PF00501">
    <property type="entry name" value="AMP-binding"/>
    <property type="match status" value="1"/>
</dbReference>
<feature type="compositionally biased region" description="Low complexity" evidence="1">
    <location>
        <begin position="320"/>
        <end position="332"/>
    </location>
</feature>
<dbReference type="RefSeq" id="WP_368522013.1">
    <property type="nucleotide sequence ID" value="NZ_JAYWMA010000002.1"/>
</dbReference>
<organism evidence="4 5">
    <name type="scientific">Corynebacterium xerosis</name>
    <dbReference type="NCBI Taxonomy" id="1725"/>
    <lineage>
        <taxon>Bacteria</taxon>
        <taxon>Bacillati</taxon>
        <taxon>Actinomycetota</taxon>
        <taxon>Actinomycetes</taxon>
        <taxon>Mycobacteriales</taxon>
        <taxon>Corynebacteriaceae</taxon>
        <taxon>Corynebacterium</taxon>
    </lineage>
</organism>
<dbReference type="InterPro" id="IPR000873">
    <property type="entry name" value="AMP-dep_synth/lig_dom"/>
</dbReference>
<dbReference type="Gene3D" id="3.30.300.30">
    <property type="match status" value="1"/>
</dbReference>
<evidence type="ECO:0000259" key="2">
    <source>
        <dbReference type="Pfam" id="PF00501"/>
    </source>
</evidence>
<keyword evidence="5" id="KW-1185">Reference proteome</keyword>
<dbReference type="PANTHER" id="PTHR43201:SF32">
    <property type="entry name" value="2-SUCCINYLBENZOATE--COA LIGASE, CHLOROPLASTIC_PEROXISOMAL"/>
    <property type="match status" value="1"/>
</dbReference>
<dbReference type="SUPFAM" id="SSF56801">
    <property type="entry name" value="Acetyl-CoA synthetase-like"/>
    <property type="match status" value="1"/>
</dbReference>
<name>A0ABV3USX3_9CORY</name>
<feature type="region of interest" description="Disordered" evidence="1">
    <location>
        <begin position="233"/>
        <end position="341"/>
    </location>
</feature>
<protein>
    <submittedName>
        <fullName evidence="4">AMP-binding protein</fullName>
    </submittedName>
</protein>
<feature type="compositionally biased region" description="Basic and acidic residues" evidence="1">
    <location>
        <begin position="258"/>
        <end position="267"/>
    </location>
</feature>
<dbReference type="EMBL" id="JAYWMA010000002">
    <property type="protein sequence ID" value="MEX3527912.1"/>
    <property type="molecule type" value="Genomic_DNA"/>
</dbReference>
<dbReference type="InterPro" id="IPR020845">
    <property type="entry name" value="AMP-binding_CS"/>
</dbReference>
<reference evidence="4 5" key="1">
    <citation type="journal article" date="2024" name="Fungal Genet. Biol.">
        <title>The porcine skin microbiome exhibits broad fungal antagonism.</title>
        <authorList>
            <person name="De La Cruz K.F."/>
            <person name="Townsend E.C."/>
            <person name="Alex Cheong J.Z."/>
            <person name="Salamzade R."/>
            <person name="Liu A."/>
            <person name="Sandstrom S."/>
            <person name="Davila E."/>
            <person name="Huang L."/>
            <person name="Xu K.H."/>
            <person name="Wu S.Y."/>
            <person name="Meudt J.J."/>
            <person name="Shanmuganayagam D."/>
            <person name="Gibson A.L.F."/>
            <person name="Kalan L.R."/>
        </authorList>
    </citation>
    <scope>NUCLEOTIDE SEQUENCE [LARGE SCALE GENOMIC DNA]</scope>
    <source>
        <strain evidence="4 5">LK2569</strain>
    </source>
</reference>
<dbReference type="Gene3D" id="3.40.50.12780">
    <property type="entry name" value="N-terminal domain of ligase-like"/>
    <property type="match status" value="1"/>
</dbReference>
<comment type="caution">
    <text evidence="4">The sequence shown here is derived from an EMBL/GenBank/DDBJ whole genome shotgun (WGS) entry which is preliminary data.</text>
</comment>
<dbReference type="InterPro" id="IPR045851">
    <property type="entry name" value="AMP-bd_C_sf"/>
</dbReference>
<evidence type="ECO:0000259" key="3">
    <source>
        <dbReference type="Pfam" id="PF13193"/>
    </source>
</evidence>